<proteinExistence type="predicted"/>
<keyword evidence="3" id="KW-1185">Reference proteome</keyword>
<dbReference type="Pfam" id="PF08378">
    <property type="entry name" value="NERD"/>
    <property type="match status" value="1"/>
</dbReference>
<evidence type="ECO:0000313" key="2">
    <source>
        <dbReference type="EMBL" id="OOV08437.1"/>
    </source>
</evidence>
<evidence type="ECO:0000313" key="3">
    <source>
        <dbReference type="Proteomes" id="UP000190750"/>
    </source>
</evidence>
<accession>A0A1T1AWK2</accession>
<dbReference type="PROSITE" id="PS50965">
    <property type="entry name" value="NERD"/>
    <property type="match status" value="1"/>
</dbReference>
<dbReference type="InterPro" id="IPR011528">
    <property type="entry name" value="NERD"/>
</dbReference>
<reference evidence="2 3" key="1">
    <citation type="submission" date="2017-01" db="EMBL/GenBank/DDBJ databases">
        <title>Genome sequencing of Rhodoferax fermentans JCM 7819.</title>
        <authorList>
            <person name="Kim Y.J."/>
            <person name="Farh M.E.-A."/>
            <person name="Yang D.-C."/>
        </authorList>
    </citation>
    <scope>NUCLEOTIDE SEQUENCE [LARGE SCALE GENOMIC DNA]</scope>
    <source>
        <strain evidence="2 3">JCM 7819</strain>
    </source>
</reference>
<sequence length="317" mass="35849">MLIKSADDKSKRLALLEDLQQSSLLDTRQKDWLRDELRRCKAGMEGERAAAFYLDGHYKDGQNNVLLHDLRFLVDGEVAQIDHLVINRTGYMVLIETKNYSGDLEVNAHGEFTVRYGRDRYGIPSPYEQSRRHARILGKLLERLEISTRTDKLPEFHNVVMMHPQAIFERPDPKAFDTSFLIKADQFPSWHEKLVDGIGTGGIFKALFNVRSPDTIKEWGEKLKRQHRPADLLALPDFMQPKPHLAQVAQIPKPAAPAPIAAPAAAAPVDADASLAKKLICAHCRAKISFPEGKFCWAKAERFGGLQYCREHQGLFA</sequence>
<dbReference type="OrthoDB" id="5500241at2"/>
<dbReference type="Proteomes" id="UP000190750">
    <property type="component" value="Unassembled WGS sequence"/>
</dbReference>
<dbReference type="EMBL" id="MTJN01000002">
    <property type="protein sequence ID" value="OOV08437.1"/>
    <property type="molecule type" value="Genomic_DNA"/>
</dbReference>
<dbReference type="STRING" id="28066.RF819_18590"/>
<dbReference type="AlphaFoldDB" id="A0A1T1AWK2"/>
<protein>
    <submittedName>
        <fullName evidence="2">NERD nuclease</fullName>
    </submittedName>
</protein>
<feature type="domain" description="NERD" evidence="1">
    <location>
        <begin position="42"/>
        <end position="160"/>
    </location>
</feature>
<evidence type="ECO:0000259" key="1">
    <source>
        <dbReference type="PROSITE" id="PS50965"/>
    </source>
</evidence>
<name>A0A1T1AWK2_RHOFE</name>
<comment type="caution">
    <text evidence="2">The sequence shown here is derived from an EMBL/GenBank/DDBJ whole genome shotgun (WGS) entry which is preliminary data.</text>
</comment>
<gene>
    <name evidence="2" type="ORF">RF819_18590</name>
</gene>
<dbReference type="RefSeq" id="WP_078366320.1">
    <property type="nucleotide sequence ID" value="NZ_MTJN01000002.1"/>
</dbReference>
<organism evidence="2 3">
    <name type="scientific">Rhodoferax fermentans</name>
    <dbReference type="NCBI Taxonomy" id="28066"/>
    <lineage>
        <taxon>Bacteria</taxon>
        <taxon>Pseudomonadati</taxon>
        <taxon>Pseudomonadota</taxon>
        <taxon>Betaproteobacteria</taxon>
        <taxon>Burkholderiales</taxon>
        <taxon>Comamonadaceae</taxon>
        <taxon>Rhodoferax</taxon>
    </lineage>
</organism>